<comment type="caution">
    <text evidence="1">The sequence shown here is derived from an EMBL/GenBank/DDBJ whole genome shotgun (WGS) entry which is preliminary data.</text>
</comment>
<keyword evidence="2" id="KW-1185">Reference proteome</keyword>
<dbReference type="OrthoDB" id="8100555at2"/>
<dbReference type="AlphaFoldDB" id="A0A0R3MQQ6"/>
<reference evidence="1 2" key="1">
    <citation type="submission" date="2014-03" db="EMBL/GenBank/DDBJ databases">
        <title>Bradyrhizobium valentinum sp. nov., isolated from effective nodules of Lupinus mariae-josephae, a lupine endemic of basic-lime soils in Eastern Spain.</title>
        <authorList>
            <person name="Duran D."/>
            <person name="Rey L."/>
            <person name="Navarro A."/>
            <person name="Busquets A."/>
            <person name="Imperial J."/>
            <person name="Ruiz-Argueso T."/>
        </authorList>
    </citation>
    <scope>NUCLEOTIDE SEQUENCE [LARGE SCALE GENOMIC DNA]</scope>
    <source>
        <strain evidence="1 2">Ro19</strain>
    </source>
</reference>
<evidence type="ECO:0000313" key="2">
    <source>
        <dbReference type="Proteomes" id="UP000052023"/>
    </source>
</evidence>
<accession>A0A0R3MQQ6</accession>
<organism evidence="1 2">
    <name type="scientific">Bradyrhizobium retamae</name>
    <dbReference type="NCBI Taxonomy" id="1300035"/>
    <lineage>
        <taxon>Bacteria</taxon>
        <taxon>Pseudomonadati</taxon>
        <taxon>Pseudomonadota</taxon>
        <taxon>Alphaproteobacteria</taxon>
        <taxon>Hyphomicrobiales</taxon>
        <taxon>Nitrobacteraceae</taxon>
        <taxon>Bradyrhizobium</taxon>
    </lineage>
</organism>
<sequence>MAAFNKFNVFMGDLGSKVHNLTSDALKVMLTDVAPVATNTIKANITEIAAGNGYAVGGGAAAFTSWTQTGGVWKLVLVPVVFTAAGGSFAQFRYAVLYNSTPAAGPLMGWWDYAAEVNLTNGNSFTVNLDTTNGVFTIG</sequence>
<dbReference type="Proteomes" id="UP000052023">
    <property type="component" value="Unassembled WGS sequence"/>
</dbReference>
<dbReference type="EMBL" id="LLYA01000170">
    <property type="protein sequence ID" value="KRR21902.1"/>
    <property type="molecule type" value="Genomic_DNA"/>
</dbReference>
<proteinExistence type="predicted"/>
<evidence type="ECO:0000313" key="1">
    <source>
        <dbReference type="EMBL" id="KRR21902.1"/>
    </source>
</evidence>
<dbReference type="RefSeq" id="WP_057845795.1">
    <property type="nucleotide sequence ID" value="NZ_LLYA01000170.1"/>
</dbReference>
<protein>
    <submittedName>
        <fullName evidence="1">Uncharacterized protein</fullName>
    </submittedName>
</protein>
<gene>
    <name evidence="1" type="ORF">CQ13_07655</name>
</gene>
<name>A0A0R3MQQ6_9BRAD</name>